<keyword evidence="5" id="KW-0813">Transport</keyword>
<feature type="transmembrane region" description="Helical" evidence="26">
    <location>
        <begin position="175"/>
        <end position="198"/>
    </location>
</feature>
<evidence type="ECO:0000313" key="29">
    <source>
        <dbReference type="Proteomes" id="UP001154114"/>
    </source>
</evidence>
<dbReference type="Gene3D" id="1.20.1250.20">
    <property type="entry name" value="MFS general substrate transporter like domains"/>
    <property type="match status" value="2"/>
</dbReference>
<evidence type="ECO:0000256" key="21">
    <source>
        <dbReference type="ARBA" id="ARBA00056891"/>
    </source>
</evidence>
<dbReference type="GO" id="GO:0015293">
    <property type="term" value="F:symporter activity"/>
    <property type="evidence" value="ECO:0007669"/>
    <property type="project" value="UniProtKB-KW"/>
</dbReference>
<dbReference type="PANTHER" id="PTHR11662">
    <property type="entry name" value="SOLUTE CARRIER FAMILY 17"/>
    <property type="match status" value="1"/>
</dbReference>
<gene>
    <name evidence="28" type="ORF">CINC_LOCUS4391</name>
</gene>
<dbReference type="Proteomes" id="UP001154114">
    <property type="component" value="Chromosome 17"/>
</dbReference>
<sequence length="472" mass="51462">MENQRERKLPPARYVVAVLGCMGFATIYGLRVNLSVALVGMLNHTALKQGSKKDSKLLVMLASDEGDAKGMEDGPFVWSTQIQGIVLSCYFWGYIVAQLPGGRLAELYSAKWVMFAAVFVNAVCTLLTPIMCKMHYVGVVVMRVLEGLGGGAAFPAMHCMLSKWAPPAERSFISAVTYAGTSLGTVVSMLTAGLLIAGFGWESVFYFGGGASIIWCVMWVFYIQDTPQQHKFISEKERTMIITSLNSGDNKGHESIPVPWRSVFTSSAFLAILVAHVCNNFGWYMLLIELPFYMNQVLKFNIKENAIAVSLPYLTLWMFSMVLSKLLDTLRSKSMLTMTKARKIATAIASVVPGSCLLVLCFSTHRGLAVGLMALAITSNGAIFSGFLSNHIDIAPNFAGTLMALTNTVGTIPGIIVPILVGEITDGNQTISAWRIVFFMAIGLYVLEVVVYTIFASGEEQPWNKGTPGKKK</sequence>
<evidence type="ECO:0000256" key="25">
    <source>
        <dbReference type="ARBA" id="ARBA00081925"/>
    </source>
</evidence>
<evidence type="ECO:0000256" key="10">
    <source>
        <dbReference type="ARBA" id="ARBA00023018"/>
    </source>
</evidence>
<dbReference type="InterPro" id="IPR020846">
    <property type="entry name" value="MFS_dom"/>
</dbReference>
<name>A0A9P0BK58_CHRIL</name>
<evidence type="ECO:0000256" key="11">
    <source>
        <dbReference type="ARBA" id="ARBA00023136"/>
    </source>
</evidence>
<dbReference type="GO" id="GO:0046942">
    <property type="term" value="P:carboxylic acid transport"/>
    <property type="evidence" value="ECO:0007669"/>
    <property type="project" value="UniProtKB-ARBA"/>
</dbReference>
<dbReference type="PANTHER" id="PTHR11662:SF457">
    <property type="entry name" value="MAJOR FACILITATOR SUPERFAMILY TRANSPORTER 3"/>
    <property type="match status" value="1"/>
</dbReference>
<evidence type="ECO:0000256" key="20">
    <source>
        <dbReference type="ARBA" id="ARBA00051612"/>
    </source>
</evidence>
<evidence type="ECO:0000256" key="24">
    <source>
        <dbReference type="ARBA" id="ARBA00081195"/>
    </source>
</evidence>
<evidence type="ECO:0000256" key="13">
    <source>
        <dbReference type="ARBA" id="ARBA00023228"/>
    </source>
</evidence>
<keyword evidence="9 26" id="KW-1133">Transmembrane helix</keyword>
<comment type="subcellular location">
    <subcellularLocation>
        <location evidence="2">Basolateral cell membrane</location>
        <topology evidence="2">Multi-pass membrane protein</topology>
    </subcellularLocation>
    <subcellularLocation>
        <location evidence="3">Cytoplasmic vesicle</location>
        <location evidence="3">Secretory vesicle membrane</location>
        <topology evidence="3">Multi-pass membrane protein</topology>
    </subcellularLocation>
    <subcellularLocation>
        <location evidence="1">Cytoplasmic vesicle</location>
        <location evidence="1">Secretory vesicle</location>
        <location evidence="1">Synaptic vesicle membrane</location>
    </subcellularLocation>
    <subcellularLocation>
        <location evidence="4">Lysosome membrane</location>
    </subcellularLocation>
</comment>
<evidence type="ECO:0000256" key="23">
    <source>
        <dbReference type="ARBA" id="ARBA00080244"/>
    </source>
</evidence>
<dbReference type="InterPro" id="IPR011701">
    <property type="entry name" value="MFS"/>
</dbReference>
<evidence type="ECO:0000256" key="3">
    <source>
        <dbReference type="ARBA" id="ARBA00004638"/>
    </source>
</evidence>
<comment type="catalytic activity">
    <reaction evidence="15">
        <text>2 nitrate(out) + H(+)(out) = 2 nitrate(in) + H(+)(in)</text>
        <dbReference type="Rhea" id="RHEA:71539"/>
        <dbReference type="ChEBI" id="CHEBI:15378"/>
        <dbReference type="ChEBI" id="CHEBI:17632"/>
    </reaction>
    <physiologicalReaction direction="left-to-right" evidence="15">
        <dbReference type="Rhea" id="RHEA:71540"/>
    </physiologicalReaction>
</comment>
<evidence type="ECO:0000256" key="17">
    <source>
        <dbReference type="ARBA" id="ARBA00050625"/>
    </source>
</evidence>
<dbReference type="GO" id="GO:0016323">
    <property type="term" value="C:basolateral plasma membrane"/>
    <property type="evidence" value="ECO:0007669"/>
    <property type="project" value="UniProtKB-SubCell"/>
</dbReference>
<feature type="transmembrane region" description="Helical" evidence="26">
    <location>
        <begin position="368"/>
        <end position="388"/>
    </location>
</feature>
<feature type="transmembrane region" description="Helical" evidence="26">
    <location>
        <begin position="109"/>
        <end position="130"/>
    </location>
</feature>
<keyword evidence="29" id="KW-1185">Reference proteome</keyword>
<feature type="domain" description="Major facilitator superfamily (MFS) profile" evidence="27">
    <location>
        <begin position="21"/>
        <end position="460"/>
    </location>
</feature>
<keyword evidence="8" id="KW-0769">Symport</keyword>
<keyword evidence="12" id="KW-0325">Glycoprotein</keyword>
<keyword evidence="11 26" id="KW-0472">Membrane</keyword>
<feature type="transmembrane region" description="Helical" evidence="26">
    <location>
        <begin position="76"/>
        <end position="97"/>
    </location>
</feature>
<dbReference type="GO" id="GO:0006820">
    <property type="term" value="P:monoatomic anion transport"/>
    <property type="evidence" value="ECO:0007669"/>
    <property type="project" value="TreeGrafter"/>
</dbReference>
<dbReference type="PROSITE" id="PS50850">
    <property type="entry name" value="MFS"/>
    <property type="match status" value="1"/>
</dbReference>
<dbReference type="AlphaFoldDB" id="A0A9P0BK58"/>
<evidence type="ECO:0000256" key="1">
    <source>
        <dbReference type="ARBA" id="ARBA00004432"/>
    </source>
</evidence>
<evidence type="ECO:0000256" key="6">
    <source>
        <dbReference type="ARBA" id="ARBA00022475"/>
    </source>
</evidence>
<protein>
    <recommendedName>
        <fullName evidence="22">Sialin</fullName>
    </recommendedName>
    <alternativeName>
        <fullName evidence="25">H(+)/nitrate cotransporter</fullName>
    </alternativeName>
    <alternativeName>
        <fullName evidence="23">H(+)/sialic acid cotransporter</fullName>
    </alternativeName>
    <alternativeName>
        <fullName evidence="24">Vesicular excitatory amino acid transporter</fullName>
    </alternativeName>
</protein>
<feature type="transmembrane region" description="Helical" evidence="26">
    <location>
        <begin position="204"/>
        <end position="223"/>
    </location>
</feature>
<comment type="catalytic activity">
    <reaction evidence="16">
        <text>L-aspartate(out) = L-aspartate(in)</text>
        <dbReference type="Rhea" id="RHEA:66332"/>
        <dbReference type="ChEBI" id="CHEBI:29991"/>
    </reaction>
    <physiologicalReaction direction="left-to-right" evidence="16">
        <dbReference type="Rhea" id="RHEA:66333"/>
    </physiologicalReaction>
</comment>
<dbReference type="InterPro" id="IPR050382">
    <property type="entry name" value="MFS_Na/Anion_cotransporter"/>
</dbReference>
<evidence type="ECO:0000313" key="28">
    <source>
        <dbReference type="EMBL" id="CAH0589202.1"/>
    </source>
</evidence>
<keyword evidence="13" id="KW-0458">Lysosome</keyword>
<comment type="catalytic activity">
    <reaction evidence="20">
        <text>D-glucuronate(out) + H(+)(out) = D-glucuronate(in) + H(+)(in)</text>
        <dbReference type="Rhea" id="RHEA:72591"/>
        <dbReference type="ChEBI" id="CHEBI:15378"/>
        <dbReference type="ChEBI" id="CHEBI:58720"/>
    </reaction>
    <physiologicalReaction direction="left-to-right" evidence="20">
        <dbReference type="Rhea" id="RHEA:72592"/>
    </physiologicalReaction>
</comment>
<feature type="transmembrane region" description="Helical" evidence="26">
    <location>
        <begin position="263"/>
        <end position="286"/>
    </location>
</feature>
<evidence type="ECO:0000256" key="19">
    <source>
        <dbReference type="ARBA" id="ARBA00051447"/>
    </source>
</evidence>
<evidence type="ECO:0000256" key="22">
    <source>
        <dbReference type="ARBA" id="ARBA00069713"/>
    </source>
</evidence>
<keyword evidence="14" id="KW-0968">Cytoplasmic vesicle</keyword>
<dbReference type="InterPro" id="IPR036259">
    <property type="entry name" value="MFS_trans_sf"/>
</dbReference>
<evidence type="ECO:0000259" key="27">
    <source>
        <dbReference type="PROSITE" id="PS50850"/>
    </source>
</evidence>
<evidence type="ECO:0000256" key="26">
    <source>
        <dbReference type="SAM" id="Phobius"/>
    </source>
</evidence>
<evidence type="ECO:0000256" key="8">
    <source>
        <dbReference type="ARBA" id="ARBA00022847"/>
    </source>
</evidence>
<proteinExistence type="predicted"/>
<accession>A0A9P0BK58</accession>
<dbReference type="FunFam" id="1.20.1250.20:FF:000067">
    <property type="entry name" value="sialin isoform X2"/>
    <property type="match status" value="1"/>
</dbReference>
<evidence type="ECO:0000256" key="14">
    <source>
        <dbReference type="ARBA" id="ARBA00023329"/>
    </source>
</evidence>
<evidence type="ECO:0000256" key="12">
    <source>
        <dbReference type="ARBA" id="ARBA00023180"/>
    </source>
</evidence>
<evidence type="ECO:0000256" key="15">
    <source>
        <dbReference type="ARBA" id="ARBA00050101"/>
    </source>
</evidence>
<evidence type="ECO:0000256" key="9">
    <source>
        <dbReference type="ARBA" id="ARBA00022989"/>
    </source>
</evidence>
<evidence type="ECO:0000256" key="2">
    <source>
        <dbReference type="ARBA" id="ARBA00004554"/>
    </source>
</evidence>
<feature type="transmembrane region" description="Helical" evidence="26">
    <location>
        <begin position="306"/>
        <end position="323"/>
    </location>
</feature>
<dbReference type="GO" id="GO:0030672">
    <property type="term" value="C:synaptic vesicle membrane"/>
    <property type="evidence" value="ECO:0007669"/>
    <property type="project" value="UniProtKB-SubCell"/>
</dbReference>
<comment type="catalytic activity">
    <reaction evidence="17">
        <text>N-acetylneuraminate(in) + H(+)(in) = N-acetylneuraminate(out) + H(+)(out)</text>
        <dbReference type="Rhea" id="RHEA:28987"/>
        <dbReference type="ChEBI" id="CHEBI:15378"/>
        <dbReference type="ChEBI" id="CHEBI:35418"/>
    </reaction>
    <physiologicalReaction direction="right-to-left" evidence="17">
        <dbReference type="Rhea" id="RHEA:28989"/>
    </physiologicalReaction>
</comment>
<feature type="transmembrane region" description="Helical" evidence="26">
    <location>
        <begin position="12"/>
        <end position="30"/>
    </location>
</feature>
<evidence type="ECO:0000256" key="4">
    <source>
        <dbReference type="ARBA" id="ARBA00004656"/>
    </source>
</evidence>
<dbReference type="SUPFAM" id="SSF103473">
    <property type="entry name" value="MFS general substrate transporter"/>
    <property type="match status" value="1"/>
</dbReference>
<reference evidence="28" key="1">
    <citation type="submission" date="2021-12" db="EMBL/GenBank/DDBJ databases">
        <authorList>
            <person name="King R."/>
        </authorList>
    </citation>
    <scope>NUCLEOTIDE SEQUENCE</scope>
</reference>
<evidence type="ECO:0000256" key="16">
    <source>
        <dbReference type="ARBA" id="ARBA00050554"/>
    </source>
</evidence>
<keyword evidence="10" id="KW-0770">Synapse</keyword>
<dbReference type="GO" id="GO:0005765">
    <property type="term" value="C:lysosomal membrane"/>
    <property type="evidence" value="ECO:0007669"/>
    <property type="project" value="UniProtKB-SubCell"/>
</dbReference>
<dbReference type="CDD" id="cd17318">
    <property type="entry name" value="MFS_SLC17"/>
    <property type="match status" value="1"/>
</dbReference>
<keyword evidence="7 26" id="KW-0812">Transmembrane</keyword>
<dbReference type="EMBL" id="LR824020">
    <property type="protein sequence ID" value="CAH0589202.1"/>
    <property type="molecule type" value="Genomic_DNA"/>
</dbReference>
<dbReference type="FunFam" id="1.20.1250.20:FF:000003">
    <property type="entry name" value="Solute carrier family 17 member 3"/>
    <property type="match status" value="1"/>
</dbReference>
<feature type="transmembrane region" description="Helical" evidence="26">
    <location>
        <begin position="433"/>
        <end position="455"/>
    </location>
</feature>
<feature type="transmembrane region" description="Helical" evidence="26">
    <location>
        <begin position="400"/>
        <end position="421"/>
    </location>
</feature>
<evidence type="ECO:0000256" key="5">
    <source>
        <dbReference type="ARBA" id="ARBA00022448"/>
    </source>
</evidence>
<evidence type="ECO:0000256" key="18">
    <source>
        <dbReference type="ARBA" id="ARBA00051403"/>
    </source>
</evidence>
<feature type="transmembrane region" description="Helical" evidence="26">
    <location>
        <begin position="344"/>
        <end position="362"/>
    </location>
</feature>
<dbReference type="Pfam" id="PF07690">
    <property type="entry name" value="MFS_1"/>
    <property type="match status" value="1"/>
</dbReference>
<dbReference type="OrthoDB" id="2985014at2759"/>
<keyword evidence="6" id="KW-1003">Cell membrane</keyword>
<comment type="catalytic activity">
    <reaction evidence="18">
        <text>N-acetyl-L-aspartyl-L-glutamate(out) = N-acetyl-L-aspartyl-L-glutamate(in)</text>
        <dbReference type="Rhea" id="RHEA:72599"/>
        <dbReference type="ChEBI" id="CHEBI:76931"/>
    </reaction>
    <physiologicalReaction direction="left-to-right" evidence="18">
        <dbReference type="Rhea" id="RHEA:72600"/>
    </physiologicalReaction>
</comment>
<evidence type="ECO:0000256" key="7">
    <source>
        <dbReference type="ARBA" id="ARBA00022692"/>
    </source>
</evidence>
<comment type="function">
    <text evidence="21">Receptor for CM101, a polysaccharide produced by group B Streptococcus with antipathoangiogenic properties.</text>
</comment>
<organism evidence="28 29">
    <name type="scientific">Chrysodeixis includens</name>
    <name type="common">Soybean looper</name>
    <name type="synonym">Pseudoplusia includens</name>
    <dbReference type="NCBI Taxonomy" id="689277"/>
    <lineage>
        <taxon>Eukaryota</taxon>
        <taxon>Metazoa</taxon>
        <taxon>Ecdysozoa</taxon>
        <taxon>Arthropoda</taxon>
        <taxon>Hexapoda</taxon>
        <taxon>Insecta</taxon>
        <taxon>Pterygota</taxon>
        <taxon>Neoptera</taxon>
        <taxon>Endopterygota</taxon>
        <taxon>Lepidoptera</taxon>
        <taxon>Glossata</taxon>
        <taxon>Ditrysia</taxon>
        <taxon>Noctuoidea</taxon>
        <taxon>Noctuidae</taxon>
        <taxon>Plusiinae</taxon>
        <taxon>Chrysodeixis</taxon>
    </lineage>
</organism>
<comment type="catalytic activity">
    <reaction evidence="19">
        <text>L-glutamate(out) = L-glutamate(in)</text>
        <dbReference type="Rhea" id="RHEA:66336"/>
        <dbReference type="ChEBI" id="CHEBI:29985"/>
    </reaction>
    <physiologicalReaction direction="left-to-right" evidence="19">
        <dbReference type="Rhea" id="RHEA:66337"/>
    </physiologicalReaction>
</comment>